<accession>A8ZMX1</accession>
<evidence type="ECO:0000313" key="2">
    <source>
        <dbReference type="Proteomes" id="UP000000268"/>
    </source>
</evidence>
<geneLocation type="plasmid" evidence="1 2">
    <name>pREB3</name>
</geneLocation>
<gene>
    <name evidence="1" type="ordered locus">AM1_C0237</name>
</gene>
<reference evidence="1 2" key="1">
    <citation type="journal article" date="2008" name="Proc. Natl. Acad. Sci. U.S.A.">
        <title>Niche adaptation and genome expansion in the chlorophyll d-producing cyanobacterium Acaryochloris marina.</title>
        <authorList>
            <person name="Swingley W.D."/>
            <person name="Chen M."/>
            <person name="Cheung P.C."/>
            <person name="Conrad A.L."/>
            <person name="Dejesa L.C."/>
            <person name="Hao J."/>
            <person name="Honchak B.M."/>
            <person name="Karbach L.E."/>
            <person name="Kurdoglu A."/>
            <person name="Lahiri S."/>
            <person name="Mastrian S.D."/>
            <person name="Miyashita H."/>
            <person name="Page L."/>
            <person name="Ramakrishna P."/>
            <person name="Satoh S."/>
            <person name="Sattley W.M."/>
            <person name="Shimada Y."/>
            <person name="Taylor H.L."/>
            <person name="Tomo T."/>
            <person name="Tsuchiya T."/>
            <person name="Wang Z.T."/>
            <person name="Raymond J."/>
            <person name="Mimuro M."/>
            <person name="Blankenship R.E."/>
            <person name="Touchman J.W."/>
        </authorList>
    </citation>
    <scope>NUCLEOTIDE SEQUENCE [LARGE SCALE GENOMIC DNA]</scope>
    <source>
        <strain evidence="2">MBIC 11017</strain>
        <plasmid evidence="2">Plasmid pREB3</plasmid>
    </source>
</reference>
<proteinExistence type="predicted"/>
<organism evidence="1 2">
    <name type="scientific">Acaryochloris marina (strain MBIC 11017)</name>
    <dbReference type="NCBI Taxonomy" id="329726"/>
    <lineage>
        <taxon>Bacteria</taxon>
        <taxon>Bacillati</taxon>
        <taxon>Cyanobacteriota</taxon>
        <taxon>Cyanophyceae</taxon>
        <taxon>Acaryochloridales</taxon>
        <taxon>Acaryochloridaceae</taxon>
        <taxon>Acaryochloris</taxon>
    </lineage>
</organism>
<dbReference type="EMBL" id="CP000840">
    <property type="protein sequence ID" value="ABW32170.1"/>
    <property type="molecule type" value="Genomic_DNA"/>
</dbReference>
<dbReference type="HOGENOM" id="CLU_3323281_0_0_3"/>
<name>A8ZMX1_ACAM1</name>
<keyword evidence="1" id="KW-0614">Plasmid</keyword>
<sequence length="38" mass="4430">MNDYGGVHNAIELNMQIKVNQQENKSLKLLFIMLKLLK</sequence>
<evidence type="ECO:0000313" key="1">
    <source>
        <dbReference type="EMBL" id="ABW32170.1"/>
    </source>
</evidence>
<protein>
    <submittedName>
        <fullName evidence="1">Uncharacterized protein</fullName>
    </submittedName>
</protein>
<dbReference type="Proteomes" id="UP000000268">
    <property type="component" value="Plasmid pREB3"/>
</dbReference>
<dbReference type="AlphaFoldDB" id="A8ZMX1"/>
<keyword evidence="2" id="KW-1185">Reference proteome</keyword>
<dbReference type="KEGG" id="amr:AM1_C0237"/>